<dbReference type="PANTHER" id="PTHR43022:SF1">
    <property type="entry name" value="PROTEIN SMF"/>
    <property type="match status" value="1"/>
</dbReference>
<feature type="domain" description="DprA winged helix" evidence="3">
    <location>
        <begin position="336"/>
        <end position="392"/>
    </location>
</feature>
<dbReference type="Gene3D" id="3.40.50.450">
    <property type="match status" value="1"/>
</dbReference>
<dbReference type="SUPFAM" id="SSF102405">
    <property type="entry name" value="MCP/YpsA-like"/>
    <property type="match status" value="1"/>
</dbReference>
<dbReference type="PANTHER" id="PTHR43022">
    <property type="entry name" value="PROTEIN SMF"/>
    <property type="match status" value="1"/>
</dbReference>
<dbReference type="AlphaFoldDB" id="A0A2M7B9G2"/>
<comment type="similarity">
    <text evidence="1">Belongs to the DprA/Smf family.</text>
</comment>
<gene>
    <name evidence="4" type="primary">dprA</name>
    <name evidence="4" type="ORF">COS58_00725</name>
</gene>
<dbReference type="Proteomes" id="UP000228561">
    <property type="component" value="Unassembled WGS sequence"/>
</dbReference>
<dbReference type="InterPro" id="IPR041614">
    <property type="entry name" value="DprA_WH"/>
</dbReference>
<comment type="caution">
    <text evidence="4">The sequence shown here is derived from an EMBL/GenBank/DDBJ whole genome shotgun (WGS) entry which is preliminary data.</text>
</comment>
<dbReference type="Pfam" id="PF17782">
    <property type="entry name" value="WHD_DprA"/>
    <property type="match status" value="1"/>
</dbReference>
<evidence type="ECO:0000259" key="2">
    <source>
        <dbReference type="Pfam" id="PF02481"/>
    </source>
</evidence>
<dbReference type="Pfam" id="PF02481">
    <property type="entry name" value="DNA_processg_A"/>
    <property type="match status" value="1"/>
</dbReference>
<dbReference type="GO" id="GO:0009294">
    <property type="term" value="P:DNA-mediated transformation"/>
    <property type="evidence" value="ECO:0007669"/>
    <property type="project" value="InterPro"/>
</dbReference>
<dbReference type="EMBL" id="PEVG01000006">
    <property type="protein sequence ID" value="PIU99745.1"/>
    <property type="molecule type" value="Genomic_DNA"/>
</dbReference>
<organism evidence="4 5">
    <name type="scientific">Candidatus Tagabacteria bacterium CG03_land_8_20_14_0_80_41_22</name>
    <dbReference type="NCBI Taxonomy" id="1975020"/>
    <lineage>
        <taxon>Bacteria</taxon>
        <taxon>Candidatus Tagaibacteriota</taxon>
    </lineage>
</organism>
<accession>A0A2M7B9G2</accession>
<dbReference type="InterPro" id="IPR057666">
    <property type="entry name" value="DrpA_SLOG"/>
</dbReference>
<reference evidence="5" key="1">
    <citation type="submission" date="2017-09" db="EMBL/GenBank/DDBJ databases">
        <title>Depth-based differentiation of microbial function through sediment-hosted aquifers and enrichment of novel symbionts in the deep terrestrial subsurface.</title>
        <authorList>
            <person name="Probst A.J."/>
            <person name="Ladd B."/>
            <person name="Jarett J.K."/>
            <person name="Geller-Mcgrath D.E."/>
            <person name="Sieber C.M.K."/>
            <person name="Emerson J.B."/>
            <person name="Anantharaman K."/>
            <person name="Thomas B.C."/>
            <person name="Malmstrom R."/>
            <person name="Stieglmeier M."/>
            <person name="Klingl A."/>
            <person name="Woyke T."/>
            <person name="Ryan C.M."/>
            <person name="Banfield J.F."/>
        </authorList>
    </citation>
    <scope>NUCLEOTIDE SEQUENCE [LARGE SCALE GENOMIC DNA]</scope>
</reference>
<evidence type="ECO:0000313" key="4">
    <source>
        <dbReference type="EMBL" id="PIU99745.1"/>
    </source>
</evidence>
<dbReference type="InterPro" id="IPR003488">
    <property type="entry name" value="DprA"/>
</dbReference>
<dbReference type="InterPro" id="IPR036388">
    <property type="entry name" value="WH-like_DNA-bd_sf"/>
</dbReference>
<dbReference type="Gene3D" id="1.10.10.10">
    <property type="entry name" value="Winged helix-like DNA-binding domain superfamily/Winged helix DNA-binding domain"/>
    <property type="match status" value="1"/>
</dbReference>
<evidence type="ECO:0000313" key="5">
    <source>
        <dbReference type="Proteomes" id="UP000228561"/>
    </source>
</evidence>
<dbReference type="NCBIfam" id="TIGR00732">
    <property type="entry name" value="dprA"/>
    <property type="match status" value="1"/>
</dbReference>
<proteinExistence type="inferred from homology"/>
<name>A0A2M7B9G2_9BACT</name>
<feature type="domain" description="Smf/DprA SLOG" evidence="2">
    <location>
        <begin position="120"/>
        <end position="328"/>
    </location>
</feature>
<evidence type="ECO:0000259" key="3">
    <source>
        <dbReference type="Pfam" id="PF17782"/>
    </source>
</evidence>
<sequence length="397" mass="44353">MCFLRAASLIRSGFSRINLISNIIYIIKKLKQFYNVNFCIYNEIAMETEKIYANAFNQAQEIGPIRLKKICEYYGSFAVAWKAPISEIKNIINLKELEDFHKKIDPEAEFSILEKERIKIILKKDFPRLLKETPFPPELIYMKGNLPDENLIHLGVVGTRRCSTYGKEACEKIVSELAEYKIVIVSGLAIGIDMISHKTAISNNMKTIAVLGSGLSDEVLYPRQNLRLSQEIAEKGGCVISEYPYAMKAALHTFPQRNRIIAGLSKGIFVVEAPEKSGALITANFAVDYNRDVFALPGSIFSENSKGTNNLIKTGAAPVTSGEDILRLLGFEIETAEKEKIALSSLEEKIVSALIEPMTRDELIRKLGLPAKEINPALSILEIRGIIKESGGEIFRM</sequence>
<evidence type="ECO:0000256" key="1">
    <source>
        <dbReference type="ARBA" id="ARBA00006525"/>
    </source>
</evidence>
<protein>
    <submittedName>
        <fullName evidence="4">DNA-protecting protein DprA</fullName>
    </submittedName>
</protein>